<evidence type="ECO:0000256" key="3">
    <source>
        <dbReference type="ARBA" id="ARBA00022989"/>
    </source>
</evidence>
<feature type="transmembrane region" description="Helical" evidence="5">
    <location>
        <begin position="48"/>
        <end position="66"/>
    </location>
</feature>
<dbReference type="InterPro" id="IPR051533">
    <property type="entry name" value="WaaL-like"/>
</dbReference>
<keyword evidence="3 5" id="KW-1133">Transmembrane helix</keyword>
<dbReference type="PANTHER" id="PTHR37422:SF23">
    <property type="entry name" value="TEICHURONIC ACID BIOSYNTHESIS PROTEIN TUAE"/>
    <property type="match status" value="1"/>
</dbReference>
<evidence type="ECO:0000256" key="2">
    <source>
        <dbReference type="ARBA" id="ARBA00022692"/>
    </source>
</evidence>
<dbReference type="EMBL" id="CP050066">
    <property type="protein sequence ID" value="QIP05543.1"/>
    <property type="molecule type" value="Genomic_DNA"/>
</dbReference>
<gene>
    <name evidence="7" type="ORF">HAV00_04420</name>
</gene>
<feature type="transmembrane region" description="Helical" evidence="5">
    <location>
        <begin position="78"/>
        <end position="95"/>
    </location>
</feature>
<feature type="transmembrane region" description="Helical" evidence="5">
    <location>
        <begin position="164"/>
        <end position="184"/>
    </location>
</feature>
<feature type="transmembrane region" description="Helical" evidence="5">
    <location>
        <begin position="343"/>
        <end position="362"/>
    </location>
</feature>
<keyword evidence="2 5" id="KW-0812">Transmembrane</keyword>
<sequence length="413" mass="45783">MKHARSRSLFAANQARIVAILCALLDGSVWIAAYRFTDFAETGGSYFALYYAAAVPCKLAVLLVFIKTVRLGNLRRVWPFYVPIVSVVLVSLLTGNSTLEGVIQPVGAIVSLLMTIAILSGENVTTYMKAFGISCFLACATFLFQLKFVPLNTSLGVWEASGRYTFIFGTQPNLGGEVLFAGFVASCIARTKTMLLAGLFVLYFISLNYMESRAALLALLLAFSMCMYVDKIKDFTLGTKAKIVGAILLLLLGFFTLNHDRIADIFLLNDEYRGAGSGFVGREDRWQAAWQTFVTYPVFGAGFNYFGREVITPHSMWLGLLGMMGFMSVFVVVAMFKNGARIYRINTKIFFMLLSAVPMTFFNDRVLNLNPYPFLFYVILFLPNDALMAAVDAPMRRIRAGAAIRLGRHGLRA</sequence>
<evidence type="ECO:0000259" key="6">
    <source>
        <dbReference type="Pfam" id="PF04932"/>
    </source>
</evidence>
<reference evidence="7 8" key="1">
    <citation type="journal article" date="2020" name="Int. J. Syst. Evol. Microbiol.">
        <title>Description and complete genome sequences of Bradyrhizobium symbiodeficiens sp. nov., a non-symbiotic bacterium associated with legumes native to Canada.</title>
        <authorList>
            <person name="Bromfield E.S.P."/>
            <person name="Cloutier S."/>
            <person name="Nguyen H.D.T."/>
        </authorList>
    </citation>
    <scope>NUCLEOTIDE SEQUENCE [LARGE SCALE GENOMIC DNA]</scope>
    <source>
        <strain evidence="7 8">101S1MB</strain>
    </source>
</reference>
<proteinExistence type="predicted"/>
<accession>A0A6G9A004</accession>
<dbReference type="PANTHER" id="PTHR37422">
    <property type="entry name" value="TEICHURONIC ACID BIOSYNTHESIS PROTEIN TUAE"/>
    <property type="match status" value="1"/>
</dbReference>
<organism evidence="7 8">
    <name type="scientific">Bradyrhizobium symbiodeficiens</name>
    <dbReference type="NCBI Taxonomy" id="1404367"/>
    <lineage>
        <taxon>Bacteria</taxon>
        <taxon>Pseudomonadati</taxon>
        <taxon>Pseudomonadota</taxon>
        <taxon>Alphaproteobacteria</taxon>
        <taxon>Hyphomicrobiales</taxon>
        <taxon>Nitrobacteraceae</taxon>
        <taxon>Bradyrhizobium</taxon>
    </lineage>
</organism>
<evidence type="ECO:0000256" key="1">
    <source>
        <dbReference type="ARBA" id="ARBA00004141"/>
    </source>
</evidence>
<dbReference type="RefSeq" id="WP_166466883.1">
    <property type="nucleotide sequence ID" value="NZ_CP050066.2"/>
</dbReference>
<name>A0A6G9A004_9BRAD</name>
<feature type="transmembrane region" description="Helical" evidence="5">
    <location>
        <begin position="316"/>
        <end position="336"/>
    </location>
</feature>
<comment type="subcellular location">
    <subcellularLocation>
        <location evidence="1">Membrane</location>
        <topology evidence="1">Multi-pass membrane protein</topology>
    </subcellularLocation>
</comment>
<evidence type="ECO:0000256" key="5">
    <source>
        <dbReference type="SAM" id="Phobius"/>
    </source>
</evidence>
<protein>
    <submittedName>
        <fullName evidence="7">O-antigen ligase family protein</fullName>
    </submittedName>
</protein>
<dbReference type="Proteomes" id="UP000500895">
    <property type="component" value="Chromosome"/>
</dbReference>
<evidence type="ECO:0000313" key="8">
    <source>
        <dbReference type="Proteomes" id="UP000500895"/>
    </source>
</evidence>
<feature type="domain" description="O-antigen ligase-related" evidence="6">
    <location>
        <begin position="199"/>
        <end position="330"/>
    </location>
</feature>
<evidence type="ECO:0000313" key="7">
    <source>
        <dbReference type="EMBL" id="QIP05543.1"/>
    </source>
</evidence>
<feature type="transmembrane region" description="Helical" evidence="5">
    <location>
        <begin position="126"/>
        <end position="144"/>
    </location>
</feature>
<feature type="transmembrane region" description="Helical" evidence="5">
    <location>
        <begin position="101"/>
        <end position="119"/>
    </location>
</feature>
<dbReference type="InterPro" id="IPR007016">
    <property type="entry name" value="O-antigen_ligase-rel_domated"/>
</dbReference>
<dbReference type="GO" id="GO:0016874">
    <property type="term" value="F:ligase activity"/>
    <property type="evidence" value="ECO:0007669"/>
    <property type="project" value="UniProtKB-KW"/>
</dbReference>
<keyword evidence="4 5" id="KW-0472">Membrane</keyword>
<feature type="transmembrane region" description="Helical" evidence="5">
    <location>
        <begin position="374"/>
        <end position="391"/>
    </location>
</feature>
<dbReference type="AlphaFoldDB" id="A0A6G9A004"/>
<keyword evidence="7" id="KW-0436">Ligase</keyword>
<feature type="transmembrane region" description="Helical" evidence="5">
    <location>
        <begin position="15"/>
        <end position="36"/>
    </location>
</feature>
<feature type="transmembrane region" description="Helical" evidence="5">
    <location>
        <begin position="241"/>
        <end position="259"/>
    </location>
</feature>
<dbReference type="Pfam" id="PF04932">
    <property type="entry name" value="Wzy_C"/>
    <property type="match status" value="1"/>
</dbReference>
<dbReference type="GO" id="GO:0016020">
    <property type="term" value="C:membrane"/>
    <property type="evidence" value="ECO:0007669"/>
    <property type="project" value="UniProtKB-SubCell"/>
</dbReference>
<evidence type="ECO:0000256" key="4">
    <source>
        <dbReference type="ARBA" id="ARBA00023136"/>
    </source>
</evidence>